<reference evidence="2" key="1">
    <citation type="submission" date="2022-08" db="UniProtKB">
        <authorList>
            <consortium name="EnsemblMetazoa"/>
        </authorList>
    </citation>
    <scope>IDENTIFICATION</scope>
    <source>
        <strain evidence="2">05x7-T-G4-1.051#20</strain>
    </source>
</reference>
<dbReference type="AlphaFoldDB" id="A0A8W8NP62"/>
<dbReference type="EnsemblMetazoa" id="G6596.1">
    <property type="protein sequence ID" value="G6596.1:cds"/>
    <property type="gene ID" value="G6596"/>
</dbReference>
<keyword evidence="3" id="KW-1185">Reference proteome</keyword>
<name>A0A8W8NP62_MAGGI</name>
<dbReference type="PROSITE" id="PS50871">
    <property type="entry name" value="C1Q"/>
    <property type="match status" value="1"/>
</dbReference>
<dbReference type="Pfam" id="PF00386">
    <property type="entry name" value="C1q"/>
    <property type="match status" value="1"/>
</dbReference>
<accession>A0A8W8NP62</accession>
<organism evidence="2 3">
    <name type="scientific">Magallana gigas</name>
    <name type="common">Pacific oyster</name>
    <name type="synonym">Crassostrea gigas</name>
    <dbReference type="NCBI Taxonomy" id="29159"/>
    <lineage>
        <taxon>Eukaryota</taxon>
        <taxon>Metazoa</taxon>
        <taxon>Spiralia</taxon>
        <taxon>Lophotrochozoa</taxon>
        <taxon>Mollusca</taxon>
        <taxon>Bivalvia</taxon>
        <taxon>Autobranchia</taxon>
        <taxon>Pteriomorphia</taxon>
        <taxon>Ostreida</taxon>
        <taxon>Ostreoidea</taxon>
        <taxon>Ostreidae</taxon>
        <taxon>Magallana</taxon>
    </lineage>
</organism>
<feature type="domain" description="C1q" evidence="1">
    <location>
        <begin position="16"/>
        <end position="93"/>
    </location>
</feature>
<evidence type="ECO:0000313" key="3">
    <source>
        <dbReference type="Proteomes" id="UP000005408"/>
    </source>
</evidence>
<evidence type="ECO:0000259" key="1">
    <source>
        <dbReference type="PROSITE" id="PS50871"/>
    </source>
</evidence>
<dbReference type="SUPFAM" id="SSF49842">
    <property type="entry name" value="TNF-like"/>
    <property type="match status" value="1"/>
</dbReference>
<dbReference type="InterPro" id="IPR008983">
    <property type="entry name" value="Tumour_necrosis_fac-like_dom"/>
</dbReference>
<dbReference type="InterPro" id="IPR001073">
    <property type="entry name" value="C1q_dom"/>
</dbReference>
<dbReference type="Gene3D" id="2.60.120.40">
    <property type="match status" value="1"/>
</dbReference>
<dbReference type="Proteomes" id="UP000005408">
    <property type="component" value="Unassembled WGS sequence"/>
</dbReference>
<evidence type="ECO:0000313" key="2">
    <source>
        <dbReference type="EnsemblMetazoa" id="G6596.1:cds"/>
    </source>
</evidence>
<protein>
    <recommendedName>
        <fullName evidence="1">C1q domain-containing protein</fullName>
    </recommendedName>
</protein>
<sequence length="93" mass="10474">MEDTICSLCTQRKGSPTGYQIGFFSYMSQNLYINSISKYKTFVYDRVETNAGSGYDVNSGKFTAPERGLYVFHTSTTAYNRSYSTIEVVKMVG</sequence>
<proteinExistence type="predicted"/>